<dbReference type="PANTHER" id="PTHR10196">
    <property type="entry name" value="SUGAR KINASE"/>
    <property type="match status" value="1"/>
</dbReference>
<keyword evidence="5" id="KW-0963">Cytoplasm</keyword>
<dbReference type="AlphaFoldDB" id="A0A482XFN3"/>
<comment type="caution">
    <text evidence="17">The sequence shown here is derived from an EMBL/GenBank/DDBJ whole genome shotgun (WGS) entry which is preliminary data.</text>
</comment>
<reference evidence="17 18" key="1">
    <citation type="journal article" date="2017" name="Gigascience">
        <title>Genome sequence of the small brown planthopper, Laodelphax striatellus.</title>
        <authorList>
            <person name="Zhu J."/>
            <person name="Jiang F."/>
            <person name="Wang X."/>
            <person name="Yang P."/>
            <person name="Bao Y."/>
            <person name="Zhao W."/>
            <person name="Wang W."/>
            <person name="Lu H."/>
            <person name="Wang Q."/>
            <person name="Cui N."/>
            <person name="Li J."/>
            <person name="Chen X."/>
            <person name="Luo L."/>
            <person name="Yu J."/>
            <person name="Kang L."/>
            <person name="Cui F."/>
        </authorList>
    </citation>
    <scope>NUCLEOTIDE SEQUENCE [LARGE SCALE GENOMIC DNA]</scope>
    <source>
        <strain evidence="17">Lst14</strain>
    </source>
</reference>
<dbReference type="InterPro" id="IPR037444">
    <property type="entry name" value="GK5"/>
</dbReference>
<evidence type="ECO:0000256" key="3">
    <source>
        <dbReference type="ARBA" id="ARBA00009156"/>
    </source>
</evidence>
<evidence type="ECO:0000256" key="14">
    <source>
        <dbReference type="RuleBase" id="RU003733"/>
    </source>
</evidence>
<evidence type="ECO:0000313" key="17">
    <source>
        <dbReference type="EMBL" id="RZF44686.1"/>
    </source>
</evidence>
<evidence type="ECO:0000256" key="6">
    <source>
        <dbReference type="ARBA" id="ARBA00022679"/>
    </source>
</evidence>
<dbReference type="InterPro" id="IPR018484">
    <property type="entry name" value="FGGY_N"/>
</dbReference>
<feature type="domain" description="Carbohydrate kinase FGGY N-terminal" evidence="15">
    <location>
        <begin position="20"/>
        <end position="282"/>
    </location>
</feature>
<dbReference type="SUPFAM" id="SSF53067">
    <property type="entry name" value="Actin-like ATPase domain"/>
    <property type="match status" value="2"/>
</dbReference>
<evidence type="ECO:0000313" key="18">
    <source>
        <dbReference type="Proteomes" id="UP000291343"/>
    </source>
</evidence>
<dbReference type="PANTHER" id="PTHR10196:SF68">
    <property type="entry name" value="GLYCEROL KINASE 5-RELATED"/>
    <property type="match status" value="1"/>
</dbReference>
<dbReference type="CDD" id="cd07793">
    <property type="entry name" value="ASKHA_NBD_FGGY_GK5-like"/>
    <property type="match status" value="1"/>
</dbReference>
<dbReference type="GO" id="GO:0005524">
    <property type="term" value="F:ATP binding"/>
    <property type="evidence" value="ECO:0007669"/>
    <property type="project" value="UniProtKB-KW"/>
</dbReference>
<dbReference type="OrthoDB" id="6278781at2759"/>
<keyword evidence="18" id="KW-1185">Reference proteome</keyword>
<dbReference type="UniPathway" id="UPA00618">
    <property type="reaction ID" value="UER00672"/>
</dbReference>
<evidence type="ECO:0000256" key="4">
    <source>
        <dbReference type="ARBA" id="ARBA00012099"/>
    </source>
</evidence>
<proteinExistence type="inferred from homology"/>
<keyword evidence="7" id="KW-0547">Nucleotide-binding</keyword>
<dbReference type="GO" id="GO:0006641">
    <property type="term" value="P:triglyceride metabolic process"/>
    <property type="evidence" value="ECO:0007669"/>
    <property type="project" value="TreeGrafter"/>
</dbReference>
<dbReference type="PROSITE" id="PS00445">
    <property type="entry name" value="FGGY_KINASES_2"/>
    <property type="match status" value="1"/>
</dbReference>
<evidence type="ECO:0000256" key="13">
    <source>
        <dbReference type="ARBA" id="ARBA00047192"/>
    </source>
</evidence>
<comment type="similarity">
    <text evidence="3 14">Belongs to the FGGY kinase family.</text>
</comment>
<dbReference type="EMBL" id="QKKF02010319">
    <property type="protein sequence ID" value="RZF44686.1"/>
    <property type="molecule type" value="Genomic_DNA"/>
</dbReference>
<comment type="subcellular location">
    <subcellularLocation>
        <location evidence="1">Cytoplasm</location>
    </subcellularLocation>
</comment>
<sequence length="533" mass="58471">MESGDTANVKESNLGKKFVASLDIGTTSVRCHIINNKGETIGESSEQVILHCPSFGRVEIEPDVLFESITQVIKNAIKEADLKASDITVMGISCQRGTFITWNKTTGQPYHNFITWQDIRADSLVQQWNKSITMKALRTGSKCLHLITRNRRFLAGSVLRLMNAQVTLRLVWVLQNVAGVQEAAKRGDLCFGTVDTWLLQRLTGRSDLFVTEVSCASATGLFDPFTMSWASWAFSLFKLPLNMMPKVCDSSGRHFGETDANLFGAPIQIASLLSDQSASLFGSCCFQEGDAKVTIGTGSFLNVNTGRKPHASIAGLYPVVGWKVSDMLVFVAEGLSKDAGTLICWSQSMGLLGNDPSESMKIATSVSDNDGVYFVPAFSGIQAPINDDKSAAGFLGVKRTSRPPHFLRAVLESIAFRIVQMHSSLVDETSYKIDKIRVDGGVSRNDFVVQLISDLTNTTVERAKSSEMSVLGAANFAGLEAGIWKDQDELKSLRKVDREFEPRKDVASEYDSVFNNWKKAVGRFTGWYGQETA</sequence>
<dbReference type="PIRSF" id="PIRSF000538">
    <property type="entry name" value="GlpK"/>
    <property type="match status" value="1"/>
</dbReference>
<dbReference type="Pfam" id="PF02782">
    <property type="entry name" value="FGGY_C"/>
    <property type="match status" value="1"/>
</dbReference>
<name>A0A482XFN3_LAOST</name>
<organism evidence="17 18">
    <name type="scientific">Laodelphax striatellus</name>
    <name type="common">Small brown planthopper</name>
    <name type="synonym">Delphax striatella</name>
    <dbReference type="NCBI Taxonomy" id="195883"/>
    <lineage>
        <taxon>Eukaryota</taxon>
        <taxon>Metazoa</taxon>
        <taxon>Ecdysozoa</taxon>
        <taxon>Arthropoda</taxon>
        <taxon>Hexapoda</taxon>
        <taxon>Insecta</taxon>
        <taxon>Pterygota</taxon>
        <taxon>Neoptera</taxon>
        <taxon>Paraneoptera</taxon>
        <taxon>Hemiptera</taxon>
        <taxon>Auchenorrhyncha</taxon>
        <taxon>Fulgoroidea</taxon>
        <taxon>Delphacidae</taxon>
        <taxon>Criomorphinae</taxon>
        <taxon>Laodelphax</taxon>
    </lineage>
</organism>
<evidence type="ECO:0000256" key="7">
    <source>
        <dbReference type="ARBA" id="ARBA00022741"/>
    </source>
</evidence>
<feature type="domain" description="Carbohydrate kinase FGGY C-terminal" evidence="16">
    <location>
        <begin position="292"/>
        <end position="478"/>
    </location>
</feature>
<dbReference type="Gene3D" id="3.30.420.40">
    <property type="match status" value="2"/>
</dbReference>
<evidence type="ECO:0000256" key="1">
    <source>
        <dbReference type="ARBA" id="ARBA00004496"/>
    </source>
</evidence>
<evidence type="ECO:0000259" key="16">
    <source>
        <dbReference type="Pfam" id="PF02782"/>
    </source>
</evidence>
<dbReference type="FunFam" id="3.30.420.40:FF:000104">
    <property type="entry name" value="putative glycerol kinase 5"/>
    <property type="match status" value="1"/>
</dbReference>
<accession>A0A482XFN3</accession>
<dbReference type="GO" id="GO:0046167">
    <property type="term" value="P:glycerol-3-phosphate biosynthetic process"/>
    <property type="evidence" value="ECO:0007669"/>
    <property type="project" value="TreeGrafter"/>
</dbReference>
<comment type="function">
    <text evidence="12">Skin-specific kinase that plays a key role in glycerol metabolism, catalyzing its phosphorylation to produce sn-glycerol 3-phosphate. Involved in skin-specific regulation of sterol regulatory element-binding protein (SREBP) processing and lipid biosynthesis.</text>
</comment>
<dbReference type="GO" id="GO:0005739">
    <property type="term" value="C:mitochondrion"/>
    <property type="evidence" value="ECO:0007669"/>
    <property type="project" value="TreeGrafter"/>
</dbReference>
<keyword evidence="8 14" id="KW-0418">Kinase</keyword>
<dbReference type="InterPro" id="IPR018483">
    <property type="entry name" value="Carb_kinase_FGGY_CS"/>
</dbReference>
<dbReference type="InterPro" id="IPR018485">
    <property type="entry name" value="FGGY_C"/>
</dbReference>
<evidence type="ECO:0000256" key="2">
    <source>
        <dbReference type="ARBA" id="ARBA00005190"/>
    </source>
</evidence>
<dbReference type="Proteomes" id="UP000291343">
    <property type="component" value="Unassembled WGS sequence"/>
</dbReference>
<dbReference type="GO" id="GO:0004370">
    <property type="term" value="F:glycerol kinase activity"/>
    <property type="evidence" value="ECO:0007669"/>
    <property type="project" value="UniProtKB-EC"/>
</dbReference>
<evidence type="ECO:0000256" key="5">
    <source>
        <dbReference type="ARBA" id="ARBA00022490"/>
    </source>
</evidence>
<evidence type="ECO:0000256" key="8">
    <source>
        <dbReference type="ARBA" id="ARBA00022777"/>
    </source>
</evidence>
<evidence type="ECO:0000256" key="9">
    <source>
        <dbReference type="ARBA" id="ARBA00022798"/>
    </source>
</evidence>
<keyword evidence="9" id="KW-0319">Glycerol metabolism</keyword>
<keyword evidence="6 14" id="KW-0808">Transferase</keyword>
<dbReference type="Pfam" id="PF00370">
    <property type="entry name" value="FGGY_N"/>
    <property type="match status" value="1"/>
</dbReference>
<comment type="pathway">
    <text evidence="2">Polyol metabolism; glycerol degradation via glycerol kinase pathway; sn-glycerol 3-phosphate from glycerol: step 1/1.</text>
</comment>
<evidence type="ECO:0000256" key="12">
    <source>
        <dbReference type="ARBA" id="ARBA00045165"/>
    </source>
</evidence>
<dbReference type="InterPro" id="IPR000577">
    <property type="entry name" value="Carb_kinase_FGGY"/>
</dbReference>
<dbReference type="InParanoid" id="A0A482XFN3"/>
<dbReference type="InterPro" id="IPR043129">
    <property type="entry name" value="ATPase_NBD"/>
</dbReference>
<evidence type="ECO:0000259" key="15">
    <source>
        <dbReference type="Pfam" id="PF00370"/>
    </source>
</evidence>
<evidence type="ECO:0000256" key="11">
    <source>
        <dbReference type="ARBA" id="ARBA00033026"/>
    </source>
</evidence>
<dbReference type="FunFam" id="3.30.420.40:FF:000102">
    <property type="entry name" value="Putative glycerol kinase 5"/>
    <property type="match status" value="1"/>
</dbReference>
<dbReference type="FunCoup" id="A0A482XFN3">
    <property type="interactions" value="371"/>
</dbReference>
<dbReference type="EC" id="2.7.1.30" evidence="4"/>
<keyword evidence="10" id="KW-0067">ATP-binding</keyword>
<dbReference type="SMR" id="A0A482XFN3"/>
<dbReference type="STRING" id="195883.A0A482XFN3"/>
<gene>
    <name evidence="17" type="ORF">LSTR_LSTR000638</name>
</gene>
<evidence type="ECO:0000256" key="10">
    <source>
        <dbReference type="ARBA" id="ARBA00022840"/>
    </source>
</evidence>
<protein>
    <recommendedName>
        <fullName evidence="13">Glycerol kinase 5</fullName>
        <ecNumber evidence="4">2.7.1.30</ecNumber>
    </recommendedName>
    <alternativeName>
        <fullName evidence="11">ATP:glycerol 3-phosphotransferase 5</fullName>
    </alternativeName>
</protein>
<dbReference type="GO" id="GO:0019563">
    <property type="term" value="P:glycerol catabolic process"/>
    <property type="evidence" value="ECO:0007669"/>
    <property type="project" value="UniProtKB-UniPathway"/>
</dbReference>